<feature type="domain" description="Fatty acid desaturase" evidence="5">
    <location>
        <begin position="45"/>
        <end position="324"/>
    </location>
</feature>
<feature type="transmembrane region" description="Helical" evidence="4">
    <location>
        <begin position="12"/>
        <end position="30"/>
    </location>
</feature>
<comment type="similarity">
    <text evidence="2">Belongs to the fatty acid desaturase type 2 family.</text>
</comment>
<evidence type="ECO:0000259" key="5">
    <source>
        <dbReference type="Pfam" id="PF00487"/>
    </source>
</evidence>
<evidence type="ECO:0000313" key="7">
    <source>
        <dbReference type="Proteomes" id="UP000002274"/>
    </source>
</evidence>
<protein>
    <submittedName>
        <fullName evidence="6">Fatty acid desaturase, type 2</fullName>
        <ecNumber evidence="6">1.14.99.33</ecNumber>
    </submittedName>
</protein>
<dbReference type="BioCyc" id="PMAR59922:G1G80-1218-MONOMER"/>
<dbReference type="GO" id="GO:0016717">
    <property type="term" value="F:oxidoreductase activity, acting on paired donors, with oxidation of a pair of donors resulting in the reduction of molecular oxygen to two molecules of water"/>
    <property type="evidence" value="ECO:0007669"/>
    <property type="project" value="TreeGrafter"/>
</dbReference>
<keyword evidence="3" id="KW-0408">Iron</keyword>
<keyword evidence="4" id="KW-1133">Transmembrane helix</keyword>
<keyword evidence="6" id="KW-0560">Oxidoreductase</keyword>
<feature type="transmembrane region" description="Helical" evidence="4">
    <location>
        <begin position="36"/>
        <end position="53"/>
    </location>
</feature>
<accession>A2C9J9</accession>
<gene>
    <name evidence="6" type="ordered locus">P9303_14121</name>
</gene>
<feature type="transmembrane region" description="Helical" evidence="4">
    <location>
        <begin position="231"/>
        <end position="254"/>
    </location>
</feature>
<name>A2C9J9_PROM3</name>
<dbReference type="AlphaFoldDB" id="A2C9J9"/>
<organism evidence="6 7">
    <name type="scientific">Prochlorococcus marinus (strain MIT 9303)</name>
    <dbReference type="NCBI Taxonomy" id="59922"/>
    <lineage>
        <taxon>Bacteria</taxon>
        <taxon>Bacillati</taxon>
        <taxon>Cyanobacteriota</taxon>
        <taxon>Cyanophyceae</taxon>
        <taxon>Synechococcales</taxon>
        <taxon>Prochlorococcaceae</taxon>
        <taxon>Prochlorococcus</taxon>
    </lineage>
</organism>
<evidence type="ECO:0000256" key="2">
    <source>
        <dbReference type="ARBA" id="ARBA00008749"/>
    </source>
</evidence>
<dbReference type="EMBL" id="CP000554">
    <property type="protein sequence ID" value="ABM78159.1"/>
    <property type="molecule type" value="Genomic_DNA"/>
</dbReference>
<keyword evidence="4" id="KW-0812">Transmembrane</keyword>
<reference evidence="6 7" key="1">
    <citation type="journal article" date="2007" name="PLoS Genet.">
        <title>Patterns and implications of gene gain and loss in the evolution of Prochlorococcus.</title>
        <authorList>
            <person name="Kettler G.C."/>
            <person name="Martiny A.C."/>
            <person name="Huang K."/>
            <person name="Zucker J."/>
            <person name="Coleman M.L."/>
            <person name="Rodrigue S."/>
            <person name="Chen F."/>
            <person name="Lapidus A."/>
            <person name="Ferriera S."/>
            <person name="Johnson J."/>
            <person name="Steglich C."/>
            <person name="Church G.M."/>
            <person name="Richardson P."/>
            <person name="Chisholm S.W."/>
        </authorList>
    </citation>
    <scope>NUCLEOTIDE SEQUENCE [LARGE SCALE GENOMIC DNA]</scope>
    <source>
        <strain evidence="6 7">MIT 9303</strain>
    </source>
</reference>
<dbReference type="InterPro" id="IPR012171">
    <property type="entry name" value="Fatty_acid_desaturase"/>
</dbReference>
<sequence length="361" mass="41211">MQRSDPWACWQLFSTLVPIAGLWLMVSLIGHASSPVGLKAVQLFIVLVLLVLLSSRCFALMHDCGHGSLFNSRWLNRSAGFFLGVLNAIPQHPWSRGHAYHHKHNGNWQLYRGPSALLTLAQYQSLSKINKIIYFITRHPLMLFPGGFFYLIIKPRLALILGLTEYCWSKCHQFVVGLRDEGWNSINSFRSQLLKHQSSYWYTSGELADLLANNLCVLATWLLMSRWLGVGLFWTCYSLVMTASAAIFICIFFVQHNFEGSYAHGNDDWSYFTAAIEGSSNLDIPLWLNWFFADISFHSIHHLCERIPNYRLKACHTHNKALLHGAKKLRITEIPDCFAYILWDSDSNKLVTLADANLQSV</sequence>
<dbReference type="InterPro" id="IPR005804">
    <property type="entry name" value="FA_desaturase_dom"/>
</dbReference>
<evidence type="ECO:0000313" key="6">
    <source>
        <dbReference type="EMBL" id="ABM78159.1"/>
    </source>
</evidence>
<dbReference type="KEGG" id="pmf:P9303_14121"/>
<proteinExistence type="inferred from homology"/>
<evidence type="ECO:0000256" key="3">
    <source>
        <dbReference type="ARBA" id="ARBA00023004"/>
    </source>
</evidence>
<dbReference type="EC" id="1.14.99.33" evidence="6"/>
<evidence type="ECO:0000256" key="1">
    <source>
        <dbReference type="ARBA" id="ARBA00001954"/>
    </source>
</evidence>
<keyword evidence="4" id="KW-0472">Membrane</keyword>
<dbReference type="HOGENOM" id="CLU_043118_0_0_3"/>
<dbReference type="GO" id="GO:0006629">
    <property type="term" value="P:lipid metabolic process"/>
    <property type="evidence" value="ECO:0007669"/>
    <property type="project" value="InterPro"/>
</dbReference>
<dbReference type="RefSeq" id="WP_011826056.1">
    <property type="nucleotide sequence ID" value="NC_008820.1"/>
</dbReference>
<dbReference type="Pfam" id="PF00487">
    <property type="entry name" value="FA_desaturase"/>
    <property type="match status" value="1"/>
</dbReference>
<dbReference type="GO" id="GO:0016020">
    <property type="term" value="C:membrane"/>
    <property type="evidence" value="ECO:0007669"/>
    <property type="project" value="TreeGrafter"/>
</dbReference>
<feature type="transmembrane region" description="Helical" evidence="4">
    <location>
        <begin position="132"/>
        <end position="153"/>
    </location>
</feature>
<dbReference type="Proteomes" id="UP000002274">
    <property type="component" value="Chromosome"/>
</dbReference>
<evidence type="ECO:0000256" key="4">
    <source>
        <dbReference type="SAM" id="Phobius"/>
    </source>
</evidence>
<comment type="cofactor">
    <cofactor evidence="1">
        <name>Fe(2+)</name>
        <dbReference type="ChEBI" id="CHEBI:29033"/>
    </cofactor>
</comment>
<dbReference type="PANTHER" id="PTHR19353">
    <property type="entry name" value="FATTY ACID DESATURASE 2"/>
    <property type="match status" value="1"/>
</dbReference>
<dbReference type="PANTHER" id="PTHR19353:SF73">
    <property type="entry name" value="FATTY ACID DESATURASE"/>
    <property type="match status" value="1"/>
</dbReference>